<name>A0A6J5KVT0_9CAUD</name>
<evidence type="ECO:0000313" key="1">
    <source>
        <dbReference type="EMBL" id="CAB4124330.1"/>
    </source>
</evidence>
<reference evidence="1" key="1">
    <citation type="submission" date="2020-04" db="EMBL/GenBank/DDBJ databases">
        <authorList>
            <person name="Chiriac C."/>
            <person name="Salcher M."/>
            <person name="Ghai R."/>
            <person name="Kavagutti S V."/>
        </authorList>
    </citation>
    <scope>NUCLEOTIDE SEQUENCE</scope>
</reference>
<organism evidence="1">
    <name type="scientific">uncultured Caudovirales phage</name>
    <dbReference type="NCBI Taxonomy" id="2100421"/>
    <lineage>
        <taxon>Viruses</taxon>
        <taxon>Duplodnaviria</taxon>
        <taxon>Heunggongvirae</taxon>
        <taxon>Uroviricota</taxon>
        <taxon>Caudoviricetes</taxon>
        <taxon>Peduoviridae</taxon>
        <taxon>Maltschvirus</taxon>
        <taxon>Maltschvirus maltsch</taxon>
    </lineage>
</organism>
<dbReference type="EMBL" id="LR796178">
    <property type="protein sequence ID" value="CAB4124330.1"/>
    <property type="molecule type" value="Genomic_DNA"/>
</dbReference>
<accession>A0A6J5KVT0</accession>
<protein>
    <submittedName>
        <fullName evidence="1">Uncharacterized protein</fullName>
    </submittedName>
</protein>
<proteinExistence type="predicted"/>
<gene>
    <name evidence="1" type="ORF">UFOVP49_168</name>
</gene>
<sequence>MKIEIGPYPDDDSERKIDVQLDKFDTWNMDDTLAHIILPMLKQLKETKHGSHIVDDEDVPEELRTTSNTYQDHAGNQTVFDFEDDDKFEDKMWAQYEIRWNWVLDEMIWAFKQKTTNWDEQFYSGDPGKGFNDPNSTFICDYAGMTKHSARMRNGFRLFGKYYEGLWD</sequence>